<dbReference type="InterPro" id="IPR007981">
    <property type="entry name" value="Peptidase_A5"/>
</dbReference>
<dbReference type="Pfam" id="PF05317">
    <property type="entry name" value="Thermopsin"/>
    <property type="match status" value="1"/>
</dbReference>
<accession>T1CH34</accession>
<feature type="non-terminal residue" evidence="1">
    <location>
        <position position="1"/>
    </location>
</feature>
<reference evidence="1" key="2">
    <citation type="journal article" date="2014" name="ISME J.">
        <title>Microbial stratification in low pH oxic and suboxic macroscopic growths along an acid mine drainage.</title>
        <authorList>
            <person name="Mendez-Garcia C."/>
            <person name="Mesa V."/>
            <person name="Sprenger R.R."/>
            <person name="Richter M."/>
            <person name="Diez M.S."/>
            <person name="Solano J."/>
            <person name="Bargiela R."/>
            <person name="Golyshina O.V."/>
            <person name="Manteca A."/>
            <person name="Ramos J.L."/>
            <person name="Gallego J.R."/>
            <person name="Llorente I."/>
            <person name="Martins Dos Santos V.A."/>
            <person name="Jensen O.N."/>
            <person name="Pelaez A.I."/>
            <person name="Sanchez J."/>
            <person name="Ferrer M."/>
        </authorList>
    </citation>
    <scope>NUCLEOTIDE SEQUENCE</scope>
</reference>
<organism evidence="1">
    <name type="scientific">mine drainage metagenome</name>
    <dbReference type="NCBI Taxonomy" id="410659"/>
    <lineage>
        <taxon>unclassified sequences</taxon>
        <taxon>metagenomes</taxon>
        <taxon>ecological metagenomes</taxon>
    </lineage>
</organism>
<reference evidence="1" key="1">
    <citation type="submission" date="2013-08" db="EMBL/GenBank/DDBJ databases">
        <authorList>
            <person name="Mendez C."/>
            <person name="Richter M."/>
            <person name="Ferrer M."/>
            <person name="Sanchez J."/>
        </authorList>
    </citation>
    <scope>NUCLEOTIDE SEQUENCE</scope>
</reference>
<sequence length="236" mass="26280">YPGVAHSKLDSSNIMIDTSSNNFSLTTVINHLSNGPQVSNNGALKHINPHELYHKEPAPMGIADFGVGPGQAPYQYNTTSFLGTINITNLKTYNASLNSSRNDMTFQLNINYQFQDNGSMYVYWAQDVVYVNTSTDYFCFIDNIWNMSSKNAGMNNSTINGCGSVAKSGHTLFYYDVYKHSMPISSSHSVDLLINSTTSSNGFPELNFMFNNGNGWVTFDSPNFFIRHQYKGKTGF</sequence>
<proteinExistence type="predicted"/>
<evidence type="ECO:0000313" key="1">
    <source>
        <dbReference type="EMBL" id="EQD81208.1"/>
    </source>
</evidence>
<dbReference type="AlphaFoldDB" id="T1CH34"/>
<name>T1CH34_9ZZZZ</name>
<comment type="caution">
    <text evidence="1">The sequence shown here is derived from an EMBL/GenBank/DDBJ whole genome shotgun (WGS) entry which is preliminary data.</text>
</comment>
<gene>
    <name evidence="1" type="ORF">B1A_00070</name>
</gene>
<dbReference type="EMBL" id="AUZX01000051">
    <property type="protein sequence ID" value="EQD81208.1"/>
    <property type="molecule type" value="Genomic_DNA"/>
</dbReference>
<protein>
    <submittedName>
        <fullName evidence="1">Thermopsin</fullName>
    </submittedName>
</protein>